<dbReference type="PIRSF" id="PIRSF001555">
    <property type="entry name" value="Asp_ammon_ligase"/>
    <property type="match status" value="1"/>
</dbReference>
<dbReference type="InterPro" id="IPR045864">
    <property type="entry name" value="aa-tRNA-synth_II/BPL/LPL"/>
</dbReference>
<keyword evidence="2 7" id="KW-0436">Ligase</keyword>
<dbReference type="GO" id="GO:0005524">
    <property type="term" value="F:ATP binding"/>
    <property type="evidence" value="ECO:0007669"/>
    <property type="project" value="UniProtKB-UniRule"/>
</dbReference>
<dbReference type="EMBL" id="DXBS01000061">
    <property type="protein sequence ID" value="HIZ24466.1"/>
    <property type="molecule type" value="Genomic_DNA"/>
</dbReference>
<dbReference type="GO" id="GO:0016740">
    <property type="term" value="F:transferase activity"/>
    <property type="evidence" value="ECO:0007669"/>
    <property type="project" value="UniProtKB-ARBA"/>
</dbReference>
<dbReference type="AlphaFoldDB" id="A0A9D2IV72"/>
<dbReference type="Pfam" id="PF03590">
    <property type="entry name" value="AsnA"/>
    <property type="match status" value="1"/>
</dbReference>
<evidence type="ECO:0000256" key="3">
    <source>
        <dbReference type="ARBA" id="ARBA00022605"/>
    </source>
</evidence>
<accession>A0A9D2IV72</accession>
<organism evidence="10 11">
    <name type="scientific">Candidatus Gallimonas intestinigallinarum</name>
    <dbReference type="NCBI Taxonomy" id="2838604"/>
    <lineage>
        <taxon>Bacteria</taxon>
        <taxon>Bacillati</taxon>
        <taxon>Bacillota</taxon>
        <taxon>Clostridia</taxon>
        <taxon>Candidatus Gallimonas</taxon>
    </lineage>
</organism>
<dbReference type="PROSITE" id="PS50862">
    <property type="entry name" value="AA_TRNA_LIGASE_II"/>
    <property type="match status" value="1"/>
</dbReference>
<evidence type="ECO:0000256" key="1">
    <source>
        <dbReference type="ARBA" id="ARBA00022490"/>
    </source>
</evidence>
<evidence type="ECO:0000256" key="4">
    <source>
        <dbReference type="ARBA" id="ARBA00022741"/>
    </source>
</evidence>
<evidence type="ECO:0000256" key="2">
    <source>
        <dbReference type="ARBA" id="ARBA00022598"/>
    </source>
</evidence>
<reference evidence="10" key="2">
    <citation type="submission" date="2021-04" db="EMBL/GenBank/DDBJ databases">
        <authorList>
            <person name="Gilroy R."/>
        </authorList>
    </citation>
    <scope>NUCLEOTIDE SEQUENCE</scope>
    <source>
        <strain evidence="10">CHK33-5263</strain>
    </source>
</reference>
<keyword evidence="3 7" id="KW-0028">Amino-acid biosynthesis</keyword>
<dbReference type="GO" id="GO:0140096">
    <property type="term" value="F:catalytic activity, acting on a protein"/>
    <property type="evidence" value="ECO:0007669"/>
    <property type="project" value="UniProtKB-ARBA"/>
</dbReference>
<keyword evidence="6 7" id="KW-0061">Asparagine biosynthesis</keyword>
<dbReference type="EC" id="6.3.1.1" evidence="7 8"/>
<evidence type="ECO:0000259" key="9">
    <source>
        <dbReference type="PROSITE" id="PS50862"/>
    </source>
</evidence>
<keyword evidence="5 7" id="KW-0067">ATP-binding</keyword>
<dbReference type="NCBIfam" id="TIGR00669">
    <property type="entry name" value="asnA"/>
    <property type="match status" value="1"/>
</dbReference>
<dbReference type="Gene3D" id="3.30.930.10">
    <property type="entry name" value="Bira Bifunctional Protein, Domain 2"/>
    <property type="match status" value="1"/>
</dbReference>
<evidence type="ECO:0000313" key="10">
    <source>
        <dbReference type="EMBL" id="HIZ24466.1"/>
    </source>
</evidence>
<comment type="pathway">
    <text evidence="7">Amino-acid biosynthesis; L-asparagine biosynthesis; L-asparagine from L-aspartate (ammonia route): step 1/1.</text>
</comment>
<name>A0A9D2IV72_9FIRM</name>
<evidence type="ECO:0000256" key="5">
    <source>
        <dbReference type="ARBA" id="ARBA00022840"/>
    </source>
</evidence>
<comment type="catalytic activity">
    <reaction evidence="7">
        <text>L-aspartate + NH4(+) + ATP = L-asparagine + AMP + diphosphate + H(+)</text>
        <dbReference type="Rhea" id="RHEA:11372"/>
        <dbReference type="ChEBI" id="CHEBI:15378"/>
        <dbReference type="ChEBI" id="CHEBI:28938"/>
        <dbReference type="ChEBI" id="CHEBI:29991"/>
        <dbReference type="ChEBI" id="CHEBI:30616"/>
        <dbReference type="ChEBI" id="CHEBI:33019"/>
        <dbReference type="ChEBI" id="CHEBI:58048"/>
        <dbReference type="ChEBI" id="CHEBI:456215"/>
        <dbReference type="EC" id="6.3.1.1"/>
    </reaction>
</comment>
<comment type="subcellular location">
    <subcellularLocation>
        <location evidence="7">Cytoplasm</location>
    </subcellularLocation>
</comment>
<gene>
    <name evidence="7 10" type="primary">asnA</name>
    <name evidence="10" type="ORF">H9812_03195</name>
</gene>
<evidence type="ECO:0000256" key="8">
    <source>
        <dbReference type="NCBIfam" id="TIGR00669"/>
    </source>
</evidence>
<dbReference type="InterPro" id="IPR006195">
    <property type="entry name" value="aa-tRNA-synth_II"/>
</dbReference>
<proteinExistence type="inferred from homology"/>
<dbReference type="InterPro" id="IPR004618">
    <property type="entry name" value="AsnA"/>
</dbReference>
<dbReference type="GO" id="GO:0070981">
    <property type="term" value="P:L-asparagine biosynthetic process"/>
    <property type="evidence" value="ECO:0007669"/>
    <property type="project" value="UniProtKB-UniRule"/>
</dbReference>
<comment type="caution">
    <text evidence="10">The sequence shown here is derived from an EMBL/GenBank/DDBJ whole genome shotgun (WGS) entry which is preliminary data.</text>
</comment>
<keyword evidence="1 7" id="KW-0963">Cytoplasm</keyword>
<dbReference type="PANTHER" id="PTHR30073">
    <property type="entry name" value="ASPARTATE--AMMONIA LIGASE"/>
    <property type="match status" value="1"/>
</dbReference>
<evidence type="ECO:0000313" key="11">
    <source>
        <dbReference type="Proteomes" id="UP000824044"/>
    </source>
</evidence>
<dbReference type="GO" id="GO:0005829">
    <property type="term" value="C:cytosol"/>
    <property type="evidence" value="ECO:0007669"/>
    <property type="project" value="TreeGrafter"/>
</dbReference>
<dbReference type="HAMAP" id="MF_00555">
    <property type="entry name" value="AsnA"/>
    <property type="match status" value="1"/>
</dbReference>
<comment type="similarity">
    <text evidence="7">Belongs to the class-II aminoacyl-tRNA synthetase family. AsnA subfamily.</text>
</comment>
<evidence type="ECO:0000256" key="7">
    <source>
        <dbReference type="HAMAP-Rule" id="MF_00555"/>
    </source>
</evidence>
<dbReference type="PANTHER" id="PTHR30073:SF5">
    <property type="entry name" value="ASPARTATE--AMMONIA LIGASE"/>
    <property type="match status" value="1"/>
</dbReference>
<reference evidence="10" key="1">
    <citation type="journal article" date="2021" name="PeerJ">
        <title>Extensive microbial diversity within the chicken gut microbiome revealed by metagenomics and culture.</title>
        <authorList>
            <person name="Gilroy R."/>
            <person name="Ravi A."/>
            <person name="Getino M."/>
            <person name="Pursley I."/>
            <person name="Horton D.L."/>
            <person name="Alikhan N.F."/>
            <person name="Baker D."/>
            <person name="Gharbi K."/>
            <person name="Hall N."/>
            <person name="Watson M."/>
            <person name="Adriaenssens E.M."/>
            <person name="Foster-Nyarko E."/>
            <person name="Jarju S."/>
            <person name="Secka A."/>
            <person name="Antonio M."/>
            <person name="Oren A."/>
            <person name="Chaudhuri R.R."/>
            <person name="La Ragione R."/>
            <person name="Hildebrand F."/>
            <person name="Pallen M.J."/>
        </authorList>
    </citation>
    <scope>NUCLEOTIDE SEQUENCE</scope>
    <source>
        <strain evidence="10">CHK33-5263</strain>
    </source>
</reference>
<feature type="domain" description="Aminoacyl-transfer RNA synthetases class-II family profile" evidence="9">
    <location>
        <begin position="103"/>
        <end position="325"/>
    </location>
</feature>
<protein>
    <recommendedName>
        <fullName evidence="7 8">Aspartate--ammonia ligase</fullName>
        <ecNumber evidence="7 8">6.3.1.1</ecNumber>
    </recommendedName>
    <alternativeName>
        <fullName evidence="7">Asparagine synthetase A</fullName>
    </alternativeName>
</protein>
<evidence type="ECO:0000256" key="6">
    <source>
        <dbReference type="ARBA" id="ARBA00022888"/>
    </source>
</evidence>
<dbReference type="SUPFAM" id="SSF55681">
    <property type="entry name" value="Class II aaRS and biotin synthetases"/>
    <property type="match status" value="1"/>
</dbReference>
<keyword evidence="4 7" id="KW-0547">Nucleotide-binding</keyword>
<dbReference type="GO" id="GO:0004071">
    <property type="term" value="F:aspartate-ammonia ligase activity"/>
    <property type="evidence" value="ECO:0007669"/>
    <property type="project" value="UniProtKB-UniRule"/>
</dbReference>
<sequence length="327" mass="36786">MYQSRLDLIETELAIKQVKDAFEKNLAQALDLTRVSAPLFVPAGSGINDDLNGVERPVSFDVKATGSTVEIVHSLAKWKRYALKKYGFPVHRGLYCDMNAIRRDEELDELHSVYVDQWDWEKVIAREDRTPAFLEATVRTIYAVMRQTAQGICDAFPALENYFPEKISFVTTQELEDAFPGLTPKAREREAVRKYGAVFLKNIGGKLRSGSKHDGRAPDYDDWNLNGDILVYYPPLDCAFELSSMGIRVDETSLIAQLEAEGCTDRLKLPFHRALAAGELPLTMGGGIGQSRLCMIMLNKVHIGEVQVSVWDEKTHTLCKNENIPLM</sequence>
<dbReference type="Proteomes" id="UP000824044">
    <property type="component" value="Unassembled WGS sequence"/>
</dbReference>